<name>A0AA39Z3S3_9PEZI</name>
<feature type="region of interest" description="Disordered" evidence="1">
    <location>
        <begin position="39"/>
        <end position="93"/>
    </location>
</feature>
<feature type="compositionally biased region" description="Low complexity" evidence="1">
    <location>
        <begin position="73"/>
        <end position="93"/>
    </location>
</feature>
<feature type="compositionally biased region" description="Low complexity" evidence="1">
    <location>
        <begin position="179"/>
        <end position="191"/>
    </location>
</feature>
<feature type="compositionally biased region" description="Basic residues" evidence="1">
    <location>
        <begin position="39"/>
        <end position="50"/>
    </location>
</feature>
<evidence type="ECO:0000313" key="3">
    <source>
        <dbReference type="Proteomes" id="UP001174997"/>
    </source>
</evidence>
<feature type="region of interest" description="Disordered" evidence="1">
    <location>
        <begin position="179"/>
        <end position="210"/>
    </location>
</feature>
<accession>A0AA39Z3S3</accession>
<feature type="compositionally biased region" description="Basic and acidic residues" evidence="1">
    <location>
        <begin position="55"/>
        <end position="72"/>
    </location>
</feature>
<protein>
    <submittedName>
        <fullName evidence="2">Uncharacterized protein</fullName>
    </submittedName>
</protein>
<comment type="caution">
    <text evidence="2">The sequence shown here is derived from an EMBL/GenBank/DDBJ whole genome shotgun (WGS) entry which is preliminary data.</text>
</comment>
<organism evidence="2 3">
    <name type="scientific">Cercophora samala</name>
    <dbReference type="NCBI Taxonomy" id="330535"/>
    <lineage>
        <taxon>Eukaryota</taxon>
        <taxon>Fungi</taxon>
        <taxon>Dikarya</taxon>
        <taxon>Ascomycota</taxon>
        <taxon>Pezizomycotina</taxon>
        <taxon>Sordariomycetes</taxon>
        <taxon>Sordariomycetidae</taxon>
        <taxon>Sordariales</taxon>
        <taxon>Lasiosphaeriaceae</taxon>
        <taxon>Cercophora</taxon>
    </lineage>
</organism>
<proteinExistence type="predicted"/>
<dbReference type="EMBL" id="JAULSY010000129">
    <property type="protein sequence ID" value="KAK0663461.1"/>
    <property type="molecule type" value="Genomic_DNA"/>
</dbReference>
<dbReference type="AlphaFoldDB" id="A0AA39Z3S3"/>
<reference evidence="2" key="1">
    <citation type="submission" date="2023-06" db="EMBL/GenBank/DDBJ databases">
        <title>Genome-scale phylogeny and comparative genomics of the fungal order Sordariales.</title>
        <authorList>
            <consortium name="Lawrence Berkeley National Laboratory"/>
            <person name="Hensen N."/>
            <person name="Bonometti L."/>
            <person name="Westerberg I."/>
            <person name="Brannstrom I.O."/>
            <person name="Guillou S."/>
            <person name="Cros-Aarteil S."/>
            <person name="Calhoun S."/>
            <person name="Haridas S."/>
            <person name="Kuo A."/>
            <person name="Mondo S."/>
            <person name="Pangilinan J."/>
            <person name="Riley R."/>
            <person name="Labutti K."/>
            <person name="Andreopoulos B."/>
            <person name="Lipzen A."/>
            <person name="Chen C."/>
            <person name="Yanf M."/>
            <person name="Daum C."/>
            <person name="Ng V."/>
            <person name="Clum A."/>
            <person name="Steindorff A."/>
            <person name="Ohm R."/>
            <person name="Martin F."/>
            <person name="Silar P."/>
            <person name="Natvig D."/>
            <person name="Lalanne C."/>
            <person name="Gautier V."/>
            <person name="Ament-Velasquez S.L."/>
            <person name="Kruys A."/>
            <person name="Hutchinson M.I."/>
            <person name="Powell A.J."/>
            <person name="Barry K."/>
            <person name="Miller A.N."/>
            <person name="Grigoriev I.V."/>
            <person name="Debuchy R."/>
            <person name="Gladieux P."/>
            <person name="Thoren M.H."/>
            <person name="Johannesson H."/>
        </authorList>
    </citation>
    <scope>NUCLEOTIDE SEQUENCE</scope>
    <source>
        <strain evidence="2">CBS 307.81</strain>
    </source>
</reference>
<evidence type="ECO:0000313" key="2">
    <source>
        <dbReference type="EMBL" id="KAK0663461.1"/>
    </source>
</evidence>
<evidence type="ECO:0000256" key="1">
    <source>
        <dbReference type="SAM" id="MobiDB-lite"/>
    </source>
</evidence>
<gene>
    <name evidence="2" type="ORF">QBC41DRAFT_306797</name>
</gene>
<dbReference type="Proteomes" id="UP001174997">
    <property type="component" value="Unassembled WGS sequence"/>
</dbReference>
<sequence>MSRRTSTVQFLRAAVVQITEGSVIQQVVGRPVDELSKRKAINAKNMRRGGGKVSPQEHAEQHQEPAVEDRPVHQSPAAAQQPPVMQQQQAVAQLDGDYSAIQQSHALPENDAGNYIDRENIDINATPFLHSATADNQHSSGMVPTAAAHPAAHDYASLEQRLFSQPIWFDQDSYISLPSHHSSPAPSAQALDMSPKDLQMPHGAQAHDIPPTHVAFQSDTSTTSPVQGQLRPDREIDFFRMLTAEELEELARGLDPLFGLSDPGHSYF</sequence>
<keyword evidence="3" id="KW-1185">Reference proteome</keyword>